<dbReference type="EC" id="2.7.13.3" evidence="4"/>
<dbReference type="Gene3D" id="3.30.450.40">
    <property type="match status" value="1"/>
</dbReference>
<dbReference type="InterPro" id="IPR003660">
    <property type="entry name" value="HAMP_dom"/>
</dbReference>
<dbReference type="OrthoDB" id="9757990at2"/>
<evidence type="ECO:0000256" key="2">
    <source>
        <dbReference type="ARBA" id="ARBA00001968"/>
    </source>
</evidence>
<dbReference type="InterPro" id="IPR050351">
    <property type="entry name" value="BphY/WalK/GraS-like"/>
</dbReference>
<dbReference type="Pfam" id="PF05227">
    <property type="entry name" value="CHASE3"/>
    <property type="match status" value="1"/>
</dbReference>
<dbReference type="FunFam" id="3.30.565.10:FF:000006">
    <property type="entry name" value="Sensor histidine kinase WalK"/>
    <property type="match status" value="1"/>
</dbReference>
<dbReference type="InterPro" id="IPR007891">
    <property type="entry name" value="CHASE3"/>
</dbReference>
<dbReference type="InterPro" id="IPR004358">
    <property type="entry name" value="Sig_transdc_His_kin-like_C"/>
</dbReference>
<dbReference type="SUPFAM" id="SSF47384">
    <property type="entry name" value="Homodimeric domain of signal transducing histidine kinase"/>
    <property type="match status" value="1"/>
</dbReference>
<keyword evidence="8" id="KW-0547">Nucleotide-binding</keyword>
<dbReference type="CDD" id="cd00075">
    <property type="entry name" value="HATPase"/>
    <property type="match status" value="1"/>
</dbReference>
<comment type="subcellular location">
    <subcellularLocation>
        <location evidence="3">Cell membrane</location>
    </subcellularLocation>
</comment>
<keyword evidence="13 15" id="KW-0472">Membrane</keyword>
<accession>A0A0A0BYI0</accession>
<evidence type="ECO:0000256" key="6">
    <source>
        <dbReference type="ARBA" id="ARBA00022679"/>
    </source>
</evidence>
<feature type="domain" description="HAMP" evidence="17">
    <location>
        <begin position="211"/>
        <end position="263"/>
    </location>
</feature>
<keyword evidence="9 18" id="KW-0418">Kinase</keyword>
<dbReference type="Gene3D" id="1.10.287.130">
    <property type="match status" value="1"/>
</dbReference>
<evidence type="ECO:0000256" key="3">
    <source>
        <dbReference type="ARBA" id="ARBA00004236"/>
    </source>
</evidence>
<keyword evidence="6" id="KW-0808">Transferase</keyword>
<feature type="domain" description="Histidine kinase" evidence="16">
    <location>
        <begin position="457"/>
        <end position="676"/>
    </location>
</feature>
<dbReference type="Pfam" id="PF00512">
    <property type="entry name" value="HisKA"/>
    <property type="match status" value="1"/>
</dbReference>
<keyword evidence="19" id="KW-1185">Reference proteome</keyword>
<evidence type="ECO:0000313" key="19">
    <source>
        <dbReference type="Proteomes" id="UP000054314"/>
    </source>
</evidence>
<feature type="transmembrane region" description="Helical" evidence="15">
    <location>
        <begin position="186"/>
        <end position="206"/>
    </location>
</feature>
<organism evidence="18 19">
    <name type="scientific">Cellulomonas bogoriensis 69B4 = DSM 16987</name>
    <dbReference type="NCBI Taxonomy" id="1386082"/>
    <lineage>
        <taxon>Bacteria</taxon>
        <taxon>Bacillati</taxon>
        <taxon>Actinomycetota</taxon>
        <taxon>Actinomycetes</taxon>
        <taxon>Micrococcales</taxon>
        <taxon>Cellulomonadaceae</taxon>
        <taxon>Cellulomonas</taxon>
    </lineage>
</organism>
<dbReference type="EMBL" id="AXCZ01000076">
    <property type="protein sequence ID" value="KGM12991.1"/>
    <property type="molecule type" value="Genomic_DNA"/>
</dbReference>
<evidence type="ECO:0000256" key="8">
    <source>
        <dbReference type="ARBA" id="ARBA00022741"/>
    </source>
</evidence>
<keyword evidence="5" id="KW-0597">Phosphoprotein</keyword>
<dbReference type="Proteomes" id="UP000054314">
    <property type="component" value="Unassembled WGS sequence"/>
</dbReference>
<dbReference type="SMART" id="SM00388">
    <property type="entry name" value="HisKA"/>
    <property type="match status" value="1"/>
</dbReference>
<dbReference type="InterPro" id="IPR003594">
    <property type="entry name" value="HATPase_dom"/>
</dbReference>
<keyword evidence="12" id="KW-0902">Two-component regulatory system</keyword>
<dbReference type="InterPro" id="IPR036097">
    <property type="entry name" value="HisK_dim/P_sf"/>
</dbReference>
<keyword evidence="10" id="KW-0067">ATP-binding</keyword>
<dbReference type="CDD" id="cd00082">
    <property type="entry name" value="HisKA"/>
    <property type="match status" value="1"/>
</dbReference>
<dbReference type="GO" id="GO:0007234">
    <property type="term" value="P:osmosensory signaling via phosphorelay pathway"/>
    <property type="evidence" value="ECO:0007669"/>
    <property type="project" value="TreeGrafter"/>
</dbReference>
<dbReference type="PROSITE" id="PS50109">
    <property type="entry name" value="HIS_KIN"/>
    <property type="match status" value="1"/>
</dbReference>
<keyword evidence="11 15" id="KW-1133">Transmembrane helix</keyword>
<dbReference type="GO" id="GO:0000155">
    <property type="term" value="F:phosphorelay sensor kinase activity"/>
    <property type="evidence" value="ECO:0007669"/>
    <property type="project" value="InterPro"/>
</dbReference>
<dbReference type="AlphaFoldDB" id="A0A0A0BYI0"/>
<evidence type="ECO:0000256" key="4">
    <source>
        <dbReference type="ARBA" id="ARBA00012438"/>
    </source>
</evidence>
<dbReference type="PANTHER" id="PTHR42878">
    <property type="entry name" value="TWO-COMPONENT HISTIDINE KINASE"/>
    <property type="match status" value="1"/>
</dbReference>
<keyword evidence="7 15" id="KW-0812">Transmembrane</keyword>
<evidence type="ECO:0000313" key="18">
    <source>
        <dbReference type="EMBL" id="KGM12991.1"/>
    </source>
</evidence>
<dbReference type="GO" id="GO:0000156">
    <property type="term" value="F:phosphorelay response regulator activity"/>
    <property type="evidence" value="ECO:0007669"/>
    <property type="project" value="TreeGrafter"/>
</dbReference>
<comment type="caution">
    <text evidence="18">The sequence shown here is derived from an EMBL/GenBank/DDBJ whole genome shotgun (WGS) entry which is preliminary data.</text>
</comment>
<evidence type="ECO:0000256" key="14">
    <source>
        <dbReference type="ARBA" id="ARBA00039401"/>
    </source>
</evidence>
<dbReference type="Pfam" id="PF02518">
    <property type="entry name" value="HATPase_c"/>
    <property type="match status" value="1"/>
</dbReference>
<dbReference type="PRINTS" id="PR00344">
    <property type="entry name" value="BCTRLSENSOR"/>
</dbReference>
<evidence type="ECO:0000256" key="12">
    <source>
        <dbReference type="ARBA" id="ARBA00023012"/>
    </source>
</evidence>
<dbReference type="FunFam" id="1.10.287.130:FF:000001">
    <property type="entry name" value="Two-component sensor histidine kinase"/>
    <property type="match status" value="1"/>
</dbReference>
<dbReference type="SUPFAM" id="SSF55874">
    <property type="entry name" value="ATPase domain of HSP90 chaperone/DNA topoisomerase II/histidine kinase"/>
    <property type="match status" value="1"/>
</dbReference>
<dbReference type="GO" id="GO:0005524">
    <property type="term" value="F:ATP binding"/>
    <property type="evidence" value="ECO:0007669"/>
    <property type="project" value="UniProtKB-KW"/>
</dbReference>
<evidence type="ECO:0000259" key="17">
    <source>
        <dbReference type="PROSITE" id="PS50885"/>
    </source>
</evidence>
<evidence type="ECO:0000256" key="7">
    <source>
        <dbReference type="ARBA" id="ARBA00022692"/>
    </source>
</evidence>
<evidence type="ECO:0000256" key="11">
    <source>
        <dbReference type="ARBA" id="ARBA00022989"/>
    </source>
</evidence>
<evidence type="ECO:0000256" key="13">
    <source>
        <dbReference type="ARBA" id="ARBA00023136"/>
    </source>
</evidence>
<name>A0A0A0BYI0_9CELL</name>
<dbReference type="RefSeq" id="WP_052105267.1">
    <property type="nucleotide sequence ID" value="NZ_AXCZ01000076.1"/>
</dbReference>
<evidence type="ECO:0000256" key="10">
    <source>
        <dbReference type="ARBA" id="ARBA00022840"/>
    </source>
</evidence>
<feature type="transmembrane region" description="Helical" evidence="15">
    <location>
        <begin position="24"/>
        <end position="44"/>
    </location>
</feature>
<dbReference type="GO" id="GO:0005509">
    <property type="term" value="F:calcium ion binding"/>
    <property type="evidence" value="ECO:0007669"/>
    <property type="project" value="UniProtKB-ARBA"/>
</dbReference>
<comment type="cofactor">
    <cofactor evidence="2">
        <name>a divalent metal cation</name>
        <dbReference type="ChEBI" id="CHEBI:60240"/>
    </cofactor>
</comment>
<dbReference type="SMART" id="SM00387">
    <property type="entry name" value="HATPase_c"/>
    <property type="match status" value="1"/>
</dbReference>
<proteinExistence type="predicted"/>
<dbReference type="PANTHER" id="PTHR42878:SF7">
    <property type="entry name" value="SENSOR HISTIDINE KINASE GLRK"/>
    <property type="match status" value="1"/>
</dbReference>
<dbReference type="GO" id="GO:0005886">
    <property type="term" value="C:plasma membrane"/>
    <property type="evidence" value="ECO:0007669"/>
    <property type="project" value="UniProtKB-SubCell"/>
</dbReference>
<dbReference type="InterPro" id="IPR003661">
    <property type="entry name" value="HisK_dim/P_dom"/>
</dbReference>
<evidence type="ECO:0000256" key="1">
    <source>
        <dbReference type="ARBA" id="ARBA00000085"/>
    </source>
</evidence>
<comment type="catalytic activity">
    <reaction evidence="1">
        <text>ATP + protein L-histidine = ADP + protein N-phospho-L-histidine.</text>
        <dbReference type="EC" id="2.7.13.3"/>
    </reaction>
</comment>
<dbReference type="InterPro" id="IPR029016">
    <property type="entry name" value="GAF-like_dom_sf"/>
</dbReference>
<evidence type="ECO:0000256" key="9">
    <source>
        <dbReference type="ARBA" id="ARBA00022777"/>
    </source>
</evidence>
<gene>
    <name evidence="18" type="ORF">N869_16910</name>
</gene>
<evidence type="ECO:0000256" key="15">
    <source>
        <dbReference type="SAM" id="Phobius"/>
    </source>
</evidence>
<protein>
    <recommendedName>
        <fullName evidence="14">Sensor-like histidine kinase SenX3</fullName>
        <ecNumber evidence="4">2.7.13.3</ecNumber>
    </recommendedName>
</protein>
<evidence type="ECO:0000259" key="16">
    <source>
        <dbReference type="PROSITE" id="PS50109"/>
    </source>
</evidence>
<dbReference type="GO" id="GO:0030295">
    <property type="term" value="F:protein kinase activator activity"/>
    <property type="evidence" value="ECO:0007669"/>
    <property type="project" value="TreeGrafter"/>
</dbReference>
<dbReference type="PROSITE" id="PS50885">
    <property type="entry name" value="HAMP"/>
    <property type="match status" value="1"/>
</dbReference>
<dbReference type="InterPro" id="IPR005467">
    <property type="entry name" value="His_kinase_dom"/>
</dbReference>
<dbReference type="InterPro" id="IPR036890">
    <property type="entry name" value="HATPase_C_sf"/>
</dbReference>
<dbReference type="Gene3D" id="3.30.565.10">
    <property type="entry name" value="Histidine kinase-like ATPase, C-terminal domain"/>
    <property type="match status" value="1"/>
</dbReference>
<sequence>MSTAGSAVGTGSRSQPSLAGRLRLLSVTTIVLVLVSGFGGVWAVHSSTSRVATLSRVLTPAVETHAEALHLMTDAEAGLRGFHSTGDETLLVPFARAREDVLHTLVVAEELGREAGVAADYAAPQVAAAAWLEEAHLAVGVEADSPDEAALAQSMSTFRAAHREVHDALVDRREVVRAETRTVRRLGIPALLAMTFTLVLVAAATARTTVRAVAGPLDALRSVLDRQRRGEHQARAQVSGPCEVSEVAAAVNALADESDRLRRRQDRAALLRVRTRDAARAVREPLDQDIVLRTAARVLGQLVGADRAVITHMPWATRSTASGPVHARWSADGGPLPGAPDLDRLTLRSLCSLVPDGEAMLVPTPGGEIPQAIAPLLPEPGARAVVARVGAADDSVAVVVLTVAADRNVSDDELHSVQLVCADLSRALEHSETYERQLELVDRLQELDRQKADFLSTVSHELRTPLTSIAGYTEMLREGVAGEIEPRARGMLDVVHRNVERLTRLIEDLLLLSRIEAGALRTEVADVDLTAAAEAVALALEPEARTRGLTLEVDGRDGHVRGDPGQLERVLLNLASNAVKFTPEGGSVRIEIRPSSSTGDVLLTVTDTGIGIPTQDMDKLTDRFFRASNAVDGVVPGTGLGLSIVRRVVEVHGGHMDVTSVQDEGTRVAITLPMAGPAALDEPGT</sequence>
<reference evidence="18 19" key="1">
    <citation type="submission" date="2013-08" db="EMBL/GenBank/DDBJ databases">
        <title>Genome sequencing of Cellulomonas bogoriensis 69B4.</title>
        <authorList>
            <person name="Chen F."/>
            <person name="Li Y."/>
            <person name="Wang G."/>
        </authorList>
    </citation>
    <scope>NUCLEOTIDE SEQUENCE [LARGE SCALE GENOMIC DNA]</scope>
    <source>
        <strain evidence="18 19">69B4</strain>
    </source>
</reference>
<evidence type="ECO:0000256" key="5">
    <source>
        <dbReference type="ARBA" id="ARBA00022553"/>
    </source>
</evidence>